<organism evidence="1 2">
    <name type="scientific">Moorena producens PAL-8-15-08-1</name>
    <dbReference type="NCBI Taxonomy" id="1458985"/>
    <lineage>
        <taxon>Bacteria</taxon>
        <taxon>Bacillati</taxon>
        <taxon>Cyanobacteriota</taxon>
        <taxon>Cyanophyceae</taxon>
        <taxon>Coleofasciculales</taxon>
        <taxon>Coleofasciculaceae</taxon>
        <taxon>Moorena</taxon>
    </lineage>
</organism>
<proteinExistence type="predicted"/>
<reference evidence="2" key="1">
    <citation type="submission" date="2016-10" db="EMBL/GenBank/DDBJ databases">
        <title>Comparative genomics uncovers the prolific and rare metabolic potential of the cyanobacterial genus Moorea.</title>
        <authorList>
            <person name="Leao T."/>
            <person name="Castelao G."/>
            <person name="Korobeynikov A."/>
            <person name="Monroe E.A."/>
            <person name="Podell S."/>
            <person name="Glukhov E."/>
            <person name="Allen E."/>
            <person name="Gerwick W.H."/>
            <person name="Gerwick L."/>
        </authorList>
    </citation>
    <scope>NUCLEOTIDE SEQUENCE [LARGE SCALE GENOMIC DNA]</scope>
    <source>
        <strain evidence="2">PAL-8-15-08-1</strain>
    </source>
</reference>
<dbReference type="AlphaFoldDB" id="A0A1D8TZA3"/>
<dbReference type="EMBL" id="CP017599">
    <property type="protein sequence ID" value="AOX02967.1"/>
    <property type="molecule type" value="Genomic_DNA"/>
</dbReference>
<dbReference type="STRING" id="1458985.BJP34_29150"/>
<dbReference type="PANTHER" id="PTHR30298:SF0">
    <property type="entry name" value="PROTEIN YBFL-RELATED"/>
    <property type="match status" value="1"/>
</dbReference>
<evidence type="ECO:0000313" key="2">
    <source>
        <dbReference type="Proteomes" id="UP000177870"/>
    </source>
</evidence>
<name>A0A1D8TZA3_9CYAN</name>
<dbReference type="PANTHER" id="PTHR30298">
    <property type="entry name" value="H REPEAT-ASSOCIATED PREDICTED TRANSPOSASE"/>
    <property type="match status" value="1"/>
</dbReference>
<accession>A0A1D8TZA3</accession>
<gene>
    <name evidence="1" type="ORF">BJP34_29150</name>
</gene>
<dbReference type="Proteomes" id="UP000177870">
    <property type="component" value="Chromosome"/>
</dbReference>
<dbReference type="RefSeq" id="WP_070395360.1">
    <property type="nucleotide sequence ID" value="NZ_CP017599.1"/>
</dbReference>
<evidence type="ECO:0008006" key="3">
    <source>
        <dbReference type="Google" id="ProtNLM"/>
    </source>
</evidence>
<protein>
    <recommendedName>
        <fullName evidence="3">Transposase IS4-like domain-containing protein</fullName>
    </recommendedName>
</protein>
<dbReference type="KEGG" id="mpro:BJP34_29150"/>
<sequence length="131" mass="14801">MSCVSALHQDKAPLPYGNFKRSGTRGNEPFQTISYYLCSKSPQSRRLMDGIRGHWLIENSLHWVKDVIYKEDISPQKSGFAPKNLSLLKTWVLTLLRAHGFDSIKAAISEAMQRGLGEPVRSWGFPPETKP</sequence>
<dbReference type="OrthoDB" id="582614at2"/>
<evidence type="ECO:0000313" key="1">
    <source>
        <dbReference type="EMBL" id="AOX02967.1"/>
    </source>
</evidence>
<dbReference type="InterPro" id="IPR051698">
    <property type="entry name" value="Transposase_11-like"/>
</dbReference>